<dbReference type="eggNOG" id="ENOG5030Q3E">
    <property type="taxonomic scope" value="Bacteria"/>
</dbReference>
<feature type="region of interest" description="Disordered" evidence="1">
    <location>
        <begin position="240"/>
        <end position="262"/>
    </location>
</feature>
<sequence length="262" mass="28639">MFTRYSFGVFLSVLLVTSSSSPSQAVDIPTNRLESNPLTLKVVPGKATTLHFDNGEVIEHFVVSDDSQLIYNTNQPPGQATTFILRQTEEIQTPGATTTSEPNIIINTRSSNGDTNVYQVVVQFAKIVPDSELLWRVIPPSYSPTEQTVDTALGQANLKHLQLGLAHLLSTGQLNNDDEITKQLRTLFVKAKFMTLDEAAHQANVPLQVLNKLGEIGLKAQSEKLNFLVPLVRQGVPSIKIGEPVDSSDSSDSSDLSPQKEE</sequence>
<name>A3IZA4_9CHRO</name>
<protein>
    <submittedName>
        <fullName evidence="3">Uncharacterized protein</fullName>
    </submittedName>
</protein>
<keyword evidence="2" id="KW-0732">Signal</keyword>
<evidence type="ECO:0000313" key="4">
    <source>
        <dbReference type="Proteomes" id="UP000003781"/>
    </source>
</evidence>
<proteinExistence type="predicted"/>
<reference evidence="3 4" key="1">
    <citation type="submission" date="2007-03" db="EMBL/GenBank/DDBJ databases">
        <authorList>
            <person name="Stal L."/>
            <person name="Ferriera S."/>
            <person name="Johnson J."/>
            <person name="Kravitz S."/>
            <person name="Beeson K."/>
            <person name="Sutton G."/>
            <person name="Rogers Y.-H."/>
            <person name="Friedman R."/>
            <person name="Frazier M."/>
            <person name="Venter J.C."/>
        </authorList>
    </citation>
    <scope>NUCLEOTIDE SEQUENCE [LARGE SCALE GENOMIC DNA]</scope>
    <source>
        <strain evidence="3 4">CCY0110</strain>
    </source>
</reference>
<keyword evidence="4" id="KW-1185">Reference proteome</keyword>
<accession>A3IZA4</accession>
<dbReference type="AlphaFoldDB" id="A3IZA4"/>
<evidence type="ECO:0000256" key="1">
    <source>
        <dbReference type="SAM" id="MobiDB-lite"/>
    </source>
</evidence>
<dbReference type="RefSeq" id="WP_008278722.1">
    <property type="nucleotide sequence ID" value="NZ_AAXW01000098.1"/>
</dbReference>
<gene>
    <name evidence="3" type="ORF">CY0110_14680</name>
</gene>
<dbReference type="EMBL" id="AAXW01000098">
    <property type="protein sequence ID" value="EAZ88195.1"/>
    <property type="molecule type" value="Genomic_DNA"/>
</dbReference>
<feature type="signal peptide" evidence="2">
    <location>
        <begin position="1"/>
        <end position="25"/>
    </location>
</feature>
<feature type="chain" id="PRO_5002653460" evidence="2">
    <location>
        <begin position="26"/>
        <end position="262"/>
    </location>
</feature>
<evidence type="ECO:0000256" key="2">
    <source>
        <dbReference type="SAM" id="SignalP"/>
    </source>
</evidence>
<comment type="caution">
    <text evidence="3">The sequence shown here is derived from an EMBL/GenBank/DDBJ whole genome shotgun (WGS) entry which is preliminary data.</text>
</comment>
<evidence type="ECO:0000313" key="3">
    <source>
        <dbReference type="EMBL" id="EAZ88195.1"/>
    </source>
</evidence>
<dbReference type="OrthoDB" id="582613at2"/>
<feature type="compositionally biased region" description="Low complexity" evidence="1">
    <location>
        <begin position="247"/>
        <end position="262"/>
    </location>
</feature>
<organism evidence="3 4">
    <name type="scientific">Crocosphaera chwakensis CCY0110</name>
    <dbReference type="NCBI Taxonomy" id="391612"/>
    <lineage>
        <taxon>Bacteria</taxon>
        <taxon>Bacillati</taxon>
        <taxon>Cyanobacteriota</taxon>
        <taxon>Cyanophyceae</taxon>
        <taxon>Oscillatoriophycideae</taxon>
        <taxon>Chroococcales</taxon>
        <taxon>Aphanothecaceae</taxon>
        <taxon>Crocosphaera</taxon>
        <taxon>Crocosphaera chwakensis</taxon>
    </lineage>
</organism>
<dbReference type="Proteomes" id="UP000003781">
    <property type="component" value="Unassembled WGS sequence"/>
</dbReference>